<dbReference type="Gene3D" id="2.40.50.140">
    <property type="entry name" value="Nucleic acid-binding proteins"/>
    <property type="match status" value="1"/>
</dbReference>
<dbReference type="GO" id="GO:0006310">
    <property type="term" value="P:DNA recombination"/>
    <property type="evidence" value="ECO:0007669"/>
    <property type="project" value="UniProtKB-UniRule"/>
</dbReference>
<gene>
    <name evidence="7 9" type="primary">recO</name>
    <name evidence="9" type="ORF">COS30_01165</name>
</gene>
<sequence>MLNKLPVYKTEGIIIKAADLGELDRVLTIYTRGHGKIQVRAISARKKTAKLNGLLQSFTSGQFLLAKSKTLDIITDVAVMDSYVYLRNNLSALAYAYYFAELVDKLVVAPERDDNLWRLISRAFEVLNQKRDDLSKIRLAFENKLVEFLGHPSLNLWMASHPSLKSYGLASHPKPVQHGKGESLRRLTYLQSLAGERLNSYKFLAQVHK</sequence>
<dbReference type="HAMAP" id="MF_00201">
    <property type="entry name" value="RecO"/>
    <property type="match status" value="1"/>
</dbReference>
<evidence type="ECO:0000256" key="3">
    <source>
        <dbReference type="ARBA" id="ARBA00022763"/>
    </source>
</evidence>
<dbReference type="Gene3D" id="1.20.1440.120">
    <property type="entry name" value="Recombination protein O, C-terminal domain"/>
    <property type="match status" value="1"/>
</dbReference>
<dbReference type="NCBIfam" id="TIGR00613">
    <property type="entry name" value="reco"/>
    <property type="match status" value="1"/>
</dbReference>
<evidence type="ECO:0000259" key="8">
    <source>
        <dbReference type="Pfam" id="PF11967"/>
    </source>
</evidence>
<keyword evidence="4 7" id="KW-0233">DNA recombination</keyword>
<evidence type="ECO:0000256" key="1">
    <source>
        <dbReference type="ARBA" id="ARBA00007452"/>
    </source>
</evidence>
<organism evidence="9 10">
    <name type="scientific">Candidatus Portnoybacteria bacterium CG02_land_8_20_14_3_00_45_8</name>
    <dbReference type="NCBI Taxonomy" id="1974807"/>
    <lineage>
        <taxon>Bacteria</taxon>
        <taxon>Candidatus Portnoyibacteriota</taxon>
    </lineage>
</organism>
<evidence type="ECO:0000313" key="9">
    <source>
        <dbReference type="EMBL" id="PIV38610.1"/>
    </source>
</evidence>
<feature type="domain" description="DNA replication/recombination mediator RecO N-terminal" evidence="8">
    <location>
        <begin position="8"/>
        <end position="83"/>
    </location>
</feature>
<evidence type="ECO:0000256" key="4">
    <source>
        <dbReference type="ARBA" id="ARBA00023172"/>
    </source>
</evidence>
<reference evidence="10" key="1">
    <citation type="submission" date="2017-09" db="EMBL/GenBank/DDBJ databases">
        <title>Depth-based differentiation of microbial function through sediment-hosted aquifers and enrichment of novel symbionts in the deep terrestrial subsurface.</title>
        <authorList>
            <person name="Probst A.J."/>
            <person name="Ladd B."/>
            <person name="Jarett J.K."/>
            <person name="Geller-Mcgrath D.E."/>
            <person name="Sieber C.M.K."/>
            <person name="Emerson J.B."/>
            <person name="Anantharaman K."/>
            <person name="Thomas B.C."/>
            <person name="Malmstrom R."/>
            <person name="Stieglmeier M."/>
            <person name="Klingl A."/>
            <person name="Woyke T."/>
            <person name="Ryan C.M."/>
            <person name="Banfield J.F."/>
        </authorList>
    </citation>
    <scope>NUCLEOTIDE SEQUENCE [LARGE SCALE GENOMIC DNA]</scope>
</reference>
<dbReference type="InterPro" id="IPR022572">
    <property type="entry name" value="DNA_rep/recomb_RecO_N"/>
</dbReference>
<keyword evidence="5 7" id="KW-0234">DNA repair</keyword>
<evidence type="ECO:0000313" key="10">
    <source>
        <dbReference type="Proteomes" id="UP000229247"/>
    </source>
</evidence>
<evidence type="ECO:0000256" key="5">
    <source>
        <dbReference type="ARBA" id="ARBA00023204"/>
    </source>
</evidence>
<proteinExistence type="inferred from homology"/>
<comment type="caution">
    <text evidence="9">The sequence shown here is derived from an EMBL/GenBank/DDBJ whole genome shotgun (WGS) entry which is preliminary data.</text>
</comment>
<evidence type="ECO:0000256" key="2">
    <source>
        <dbReference type="ARBA" id="ARBA00021310"/>
    </source>
</evidence>
<dbReference type="InterPro" id="IPR037278">
    <property type="entry name" value="ARFGAP/RecO"/>
</dbReference>
<dbReference type="GO" id="GO:0043590">
    <property type="term" value="C:bacterial nucleoid"/>
    <property type="evidence" value="ECO:0007669"/>
    <property type="project" value="TreeGrafter"/>
</dbReference>
<dbReference type="PANTHER" id="PTHR33991:SF1">
    <property type="entry name" value="DNA REPAIR PROTEIN RECO"/>
    <property type="match status" value="1"/>
</dbReference>
<dbReference type="Proteomes" id="UP000229247">
    <property type="component" value="Unassembled WGS sequence"/>
</dbReference>
<dbReference type="SUPFAM" id="SSF50249">
    <property type="entry name" value="Nucleic acid-binding proteins"/>
    <property type="match status" value="1"/>
</dbReference>
<comment type="similarity">
    <text evidence="1 7">Belongs to the RecO family.</text>
</comment>
<dbReference type="Pfam" id="PF02565">
    <property type="entry name" value="RecO_C"/>
    <property type="match status" value="1"/>
</dbReference>
<dbReference type="InterPro" id="IPR042242">
    <property type="entry name" value="RecO_C"/>
</dbReference>
<dbReference type="EMBL" id="PEUE01000030">
    <property type="protein sequence ID" value="PIV38610.1"/>
    <property type="molecule type" value="Genomic_DNA"/>
</dbReference>
<evidence type="ECO:0000256" key="7">
    <source>
        <dbReference type="HAMAP-Rule" id="MF_00201"/>
    </source>
</evidence>
<dbReference type="PANTHER" id="PTHR33991">
    <property type="entry name" value="DNA REPAIR PROTEIN RECO"/>
    <property type="match status" value="1"/>
</dbReference>
<dbReference type="Pfam" id="PF11967">
    <property type="entry name" value="RecO_N"/>
    <property type="match status" value="1"/>
</dbReference>
<dbReference type="GO" id="GO:0006302">
    <property type="term" value="P:double-strand break repair"/>
    <property type="evidence" value="ECO:0007669"/>
    <property type="project" value="TreeGrafter"/>
</dbReference>
<keyword evidence="3 7" id="KW-0227">DNA damage</keyword>
<dbReference type="AlphaFoldDB" id="A0A2M7D6H3"/>
<dbReference type="SUPFAM" id="SSF57863">
    <property type="entry name" value="ArfGap/RecO-like zinc finger"/>
    <property type="match status" value="1"/>
</dbReference>
<evidence type="ECO:0000256" key="6">
    <source>
        <dbReference type="ARBA" id="ARBA00033409"/>
    </source>
</evidence>
<comment type="function">
    <text evidence="7">Involved in DNA repair and RecF pathway recombination.</text>
</comment>
<dbReference type="InterPro" id="IPR003717">
    <property type="entry name" value="RecO"/>
</dbReference>
<protein>
    <recommendedName>
        <fullName evidence="2 7">DNA repair protein RecO</fullName>
    </recommendedName>
    <alternativeName>
        <fullName evidence="6 7">Recombination protein O</fullName>
    </alternativeName>
</protein>
<name>A0A2M7D6H3_9BACT</name>
<dbReference type="InterPro" id="IPR012340">
    <property type="entry name" value="NA-bd_OB-fold"/>
</dbReference>
<accession>A0A2M7D6H3</accession>